<dbReference type="Proteomes" id="UP000467840">
    <property type="component" value="Chromosome 10"/>
</dbReference>
<dbReference type="EMBL" id="JAAGAX010000003">
    <property type="protein sequence ID" value="KAF2320635.1"/>
    <property type="molecule type" value="Genomic_DNA"/>
</dbReference>
<dbReference type="GO" id="GO:0030246">
    <property type="term" value="F:carbohydrate binding"/>
    <property type="evidence" value="ECO:0007669"/>
    <property type="project" value="UniProtKB-KW"/>
</dbReference>
<keyword evidence="6" id="KW-1185">Reference proteome</keyword>
<dbReference type="Pfam" id="PF00139">
    <property type="entry name" value="Lectin_legB"/>
    <property type="match status" value="1"/>
</dbReference>
<comment type="caution">
    <text evidence="5">The sequence shown here is derived from an EMBL/GenBank/DDBJ whole genome shotgun (WGS) entry which is preliminary data.</text>
</comment>
<dbReference type="InterPro" id="IPR000985">
    <property type="entry name" value="Lectin_LegA_CS"/>
</dbReference>
<proteinExistence type="inferred from homology"/>
<gene>
    <name evidence="5" type="ORF">GH714_029293</name>
</gene>
<accession>A0A6A6N717</accession>
<dbReference type="AlphaFoldDB" id="A0A6A6N717"/>
<evidence type="ECO:0000313" key="6">
    <source>
        <dbReference type="Proteomes" id="UP000467840"/>
    </source>
</evidence>
<reference evidence="5 6" key="1">
    <citation type="journal article" date="2020" name="Mol. Plant">
        <title>The Chromosome-Based Rubber Tree Genome Provides New Insights into Spurge Genome Evolution and Rubber Biosynthesis.</title>
        <authorList>
            <person name="Liu J."/>
            <person name="Shi C."/>
            <person name="Shi C.C."/>
            <person name="Li W."/>
            <person name="Zhang Q.J."/>
            <person name="Zhang Y."/>
            <person name="Li K."/>
            <person name="Lu H.F."/>
            <person name="Shi C."/>
            <person name="Zhu S.T."/>
            <person name="Xiao Z.Y."/>
            <person name="Nan H."/>
            <person name="Yue Y."/>
            <person name="Zhu X.G."/>
            <person name="Wu Y."/>
            <person name="Hong X.N."/>
            <person name="Fan G.Y."/>
            <person name="Tong Y."/>
            <person name="Zhang D."/>
            <person name="Mao C.L."/>
            <person name="Liu Y.L."/>
            <person name="Hao S.J."/>
            <person name="Liu W.Q."/>
            <person name="Lv M.Q."/>
            <person name="Zhang H.B."/>
            <person name="Liu Y."/>
            <person name="Hu-Tang G.R."/>
            <person name="Wang J.P."/>
            <person name="Wang J.H."/>
            <person name="Sun Y.H."/>
            <person name="Ni S.B."/>
            <person name="Chen W.B."/>
            <person name="Zhang X.C."/>
            <person name="Jiao Y.N."/>
            <person name="Eichler E.E."/>
            <person name="Li G.H."/>
            <person name="Liu X."/>
            <person name="Gao L.Z."/>
        </authorList>
    </citation>
    <scope>NUCLEOTIDE SEQUENCE [LARGE SCALE GENOMIC DNA]</scope>
    <source>
        <strain evidence="6">cv. GT1</strain>
        <tissue evidence="5">Leaf</tissue>
    </source>
</reference>
<dbReference type="PANTHER" id="PTHR32401:SF49">
    <property type="entry name" value="OS10G0129200 PROTEIN"/>
    <property type="match status" value="1"/>
</dbReference>
<dbReference type="PANTHER" id="PTHR32401">
    <property type="entry name" value="CONCANAVALIN A-LIKE LECTIN FAMILY PROTEIN"/>
    <property type="match status" value="1"/>
</dbReference>
<name>A0A6A6N717_HEVBR</name>
<dbReference type="SUPFAM" id="SSF49899">
    <property type="entry name" value="Concanavalin A-like lectins/glucanases"/>
    <property type="match status" value="1"/>
</dbReference>
<dbReference type="CDD" id="cd06899">
    <property type="entry name" value="lectin_legume_LecRK_Arcelin_ConA"/>
    <property type="match status" value="1"/>
</dbReference>
<evidence type="ECO:0000256" key="3">
    <source>
        <dbReference type="SAM" id="MobiDB-lite"/>
    </source>
</evidence>
<dbReference type="InterPro" id="IPR050258">
    <property type="entry name" value="Leguminous_Lectin"/>
</dbReference>
<organism evidence="5 6">
    <name type="scientific">Hevea brasiliensis</name>
    <name type="common">Para rubber tree</name>
    <name type="synonym">Siphonia brasiliensis</name>
    <dbReference type="NCBI Taxonomy" id="3981"/>
    <lineage>
        <taxon>Eukaryota</taxon>
        <taxon>Viridiplantae</taxon>
        <taxon>Streptophyta</taxon>
        <taxon>Embryophyta</taxon>
        <taxon>Tracheophyta</taxon>
        <taxon>Spermatophyta</taxon>
        <taxon>Magnoliopsida</taxon>
        <taxon>eudicotyledons</taxon>
        <taxon>Gunneridae</taxon>
        <taxon>Pentapetalae</taxon>
        <taxon>rosids</taxon>
        <taxon>fabids</taxon>
        <taxon>Malpighiales</taxon>
        <taxon>Euphorbiaceae</taxon>
        <taxon>Crotonoideae</taxon>
        <taxon>Micrandreae</taxon>
        <taxon>Hevea</taxon>
    </lineage>
</organism>
<dbReference type="InterPro" id="IPR013320">
    <property type="entry name" value="ConA-like_dom_sf"/>
</dbReference>
<comment type="similarity">
    <text evidence="1">Belongs to the leguminous lectin family.</text>
</comment>
<dbReference type="PROSITE" id="PS00308">
    <property type="entry name" value="LECTIN_LEGUME_ALPHA"/>
    <property type="match status" value="1"/>
</dbReference>
<evidence type="ECO:0000259" key="4">
    <source>
        <dbReference type="Pfam" id="PF00139"/>
    </source>
</evidence>
<feature type="region of interest" description="Disordered" evidence="3">
    <location>
        <begin position="186"/>
        <end position="208"/>
    </location>
</feature>
<evidence type="ECO:0000256" key="1">
    <source>
        <dbReference type="ARBA" id="ARBA00007606"/>
    </source>
</evidence>
<protein>
    <recommendedName>
        <fullName evidence="4">Legume lectin domain-containing protein</fullName>
    </recommendedName>
</protein>
<dbReference type="PROSITE" id="PS00307">
    <property type="entry name" value="LECTIN_LEGUME_BETA"/>
    <property type="match status" value="1"/>
</dbReference>
<dbReference type="InterPro" id="IPR019825">
    <property type="entry name" value="Lectin_legB_Mn/Ca_BS"/>
</dbReference>
<evidence type="ECO:0000256" key="2">
    <source>
        <dbReference type="ARBA" id="ARBA00022734"/>
    </source>
</evidence>
<evidence type="ECO:0000313" key="5">
    <source>
        <dbReference type="EMBL" id="KAF2320635.1"/>
    </source>
</evidence>
<keyword evidence="2" id="KW-0430">Lectin</keyword>
<feature type="domain" description="Legume lectin" evidence="4">
    <location>
        <begin position="48"/>
        <end position="174"/>
    </location>
</feature>
<dbReference type="Gene3D" id="2.60.120.200">
    <property type="match status" value="1"/>
</dbReference>
<sequence length="208" mass="23506">MSSEGIELTIKLRDMDPGGSVGRATYTKPLHLWDKASAVNENSTHALNYSENHFIAVEFDTYQDYWDPHYTEDHVGINVRSMKSVNAVQWLSSVMDGNRTDVWISYDSTNKILDVMYTYIDENGVSIMQENISATVDMAKHLPEWVTFGFSASTRRSYQINRITSWEFNSSSEIAAGFSILPWKPGAPNIKTPPPNLELPDESKSTKT</sequence>
<dbReference type="InterPro" id="IPR001220">
    <property type="entry name" value="Legume_lectin_dom"/>
</dbReference>